<dbReference type="Proteomes" id="UP000001861">
    <property type="component" value="Unassembled WGS sequence"/>
</dbReference>
<feature type="compositionally biased region" description="Low complexity" evidence="1">
    <location>
        <begin position="199"/>
        <end position="224"/>
    </location>
</feature>
<evidence type="ECO:0000313" key="4">
    <source>
        <dbReference type="Proteomes" id="UP000001861"/>
    </source>
</evidence>
<dbReference type="CDD" id="cd18186">
    <property type="entry name" value="BTB_POZ_ZBTB_KLHL-like"/>
    <property type="match status" value="1"/>
</dbReference>
<feature type="domain" description="BTB" evidence="2">
    <location>
        <begin position="465"/>
        <end position="527"/>
    </location>
</feature>
<dbReference type="InterPro" id="IPR011333">
    <property type="entry name" value="SKP1/BTB/POZ_sf"/>
</dbReference>
<evidence type="ECO:0000313" key="3">
    <source>
        <dbReference type="EMBL" id="EAU91745.2"/>
    </source>
</evidence>
<dbReference type="KEGG" id="cci:CC1G_04513"/>
<reference evidence="3 4" key="1">
    <citation type="journal article" date="2010" name="Proc. Natl. Acad. Sci. U.S.A.">
        <title>Insights into evolution of multicellular fungi from the assembled chromosomes of the mushroom Coprinopsis cinerea (Coprinus cinereus).</title>
        <authorList>
            <person name="Stajich J.E."/>
            <person name="Wilke S.K."/>
            <person name="Ahren D."/>
            <person name="Au C.H."/>
            <person name="Birren B.W."/>
            <person name="Borodovsky M."/>
            <person name="Burns C."/>
            <person name="Canback B."/>
            <person name="Casselton L.A."/>
            <person name="Cheng C.K."/>
            <person name="Deng J."/>
            <person name="Dietrich F.S."/>
            <person name="Fargo D.C."/>
            <person name="Farman M.L."/>
            <person name="Gathman A.C."/>
            <person name="Goldberg J."/>
            <person name="Guigo R."/>
            <person name="Hoegger P.J."/>
            <person name="Hooker J.B."/>
            <person name="Huggins A."/>
            <person name="James T.Y."/>
            <person name="Kamada T."/>
            <person name="Kilaru S."/>
            <person name="Kodira C."/>
            <person name="Kues U."/>
            <person name="Kupfer D."/>
            <person name="Kwan H.S."/>
            <person name="Lomsadze A."/>
            <person name="Li W."/>
            <person name="Lilly W.W."/>
            <person name="Ma L.J."/>
            <person name="Mackey A.J."/>
            <person name="Manning G."/>
            <person name="Martin F."/>
            <person name="Muraguchi H."/>
            <person name="Natvig D.O."/>
            <person name="Palmerini H."/>
            <person name="Ramesh M.A."/>
            <person name="Rehmeyer C.J."/>
            <person name="Roe B.A."/>
            <person name="Shenoy N."/>
            <person name="Stanke M."/>
            <person name="Ter-Hovhannisyan V."/>
            <person name="Tunlid A."/>
            <person name="Velagapudi R."/>
            <person name="Vision T.J."/>
            <person name="Zeng Q."/>
            <person name="Zolan M.E."/>
            <person name="Pukkila P.J."/>
        </authorList>
    </citation>
    <scope>NUCLEOTIDE SEQUENCE [LARGE SCALE GENOMIC DNA]</scope>
    <source>
        <strain evidence="4">Okayama-7 / 130 / ATCC MYA-4618 / FGSC 9003</strain>
    </source>
</reference>
<dbReference type="Pfam" id="PF00651">
    <property type="entry name" value="BTB"/>
    <property type="match status" value="1"/>
</dbReference>
<accession>A8N5D5</accession>
<dbReference type="InParanoid" id="A8N5D5"/>
<feature type="compositionally biased region" description="Low complexity" evidence="1">
    <location>
        <begin position="1"/>
        <end position="19"/>
    </location>
</feature>
<feature type="region of interest" description="Disordered" evidence="1">
    <location>
        <begin position="279"/>
        <end position="301"/>
    </location>
</feature>
<name>A8N5D5_COPC7</name>
<organism evidence="3 4">
    <name type="scientific">Coprinopsis cinerea (strain Okayama-7 / 130 / ATCC MYA-4618 / FGSC 9003)</name>
    <name type="common">Inky cap fungus</name>
    <name type="synonym">Hormographiella aspergillata</name>
    <dbReference type="NCBI Taxonomy" id="240176"/>
    <lineage>
        <taxon>Eukaryota</taxon>
        <taxon>Fungi</taxon>
        <taxon>Dikarya</taxon>
        <taxon>Basidiomycota</taxon>
        <taxon>Agaricomycotina</taxon>
        <taxon>Agaricomycetes</taxon>
        <taxon>Agaricomycetidae</taxon>
        <taxon>Agaricales</taxon>
        <taxon>Agaricineae</taxon>
        <taxon>Psathyrellaceae</taxon>
        <taxon>Coprinopsis</taxon>
    </lineage>
</organism>
<proteinExistence type="predicted"/>
<dbReference type="PROSITE" id="PS50097">
    <property type="entry name" value="BTB"/>
    <property type="match status" value="1"/>
</dbReference>
<sequence>MTSTNTNASSASPSYYPPNILQAPYLGPPRMSREDLQGRWGDGMFAPPVPSRRTSGRSKRRSYLPAPHPGERLTGLGNPSQGDVSNTHPATGSGRSQNQGVPTPAQVPAVEPTAHATGNTPGAPKEVTLHLTMPITFPSGIGGPAQVKVPTAVDTSSAVPGPLGPTVIVPPSSDGSGRSNKDWVSVDSVPSAKLSGSNARSVSRSRSSSPATTVSPRSRSPSTPETCDVCPEAAINTVLINSRYDFMGAPNNNLEALANNFGRMSVKDKDNKNVRFSRRRSRNPLPDLPIPQPLFPQSIKGDTRDTNTGPIPVSAPYIPSLASPTQSPWSSNRSLPSPTAVPAPFPRFSPSPPPLIMPPFAPAGYCSKCSVPLAHTGSTVCDACRPWDAMNGYIYPQGRPIAPSGYPPFAPPVAPTGVFAPPAPSLYSYPTRGPSLCSLSGEVIYPYRVFYPGQSGVVHPVYYFSDASLAFVVQGYEFRVHRYLFENGSAVFKKALASFPIERDNIVTISLYTATADAFEAFLKALYARPGENIFENTGDRAEAGSSMTSLQRAQAIFSLATRWEFHTLCKEVMAHYKDVGSLVDRFIVAKKYVKLNPAKEPVVLSTWGGPYSPYIPPANMATPWDPLKDAKKVDDEKPDWEAYLLDVLKGLCLGGNPVTLEDARRLGLETAMKIWHAQDQIRTHFPDVMRPTYRACCGLAKPQNSASDYPHVDTHAMKAIETYIKKKFGIKTCE</sequence>
<keyword evidence="4" id="KW-1185">Reference proteome</keyword>
<dbReference type="STRING" id="240176.A8N5D5"/>
<dbReference type="SUPFAM" id="SSF54695">
    <property type="entry name" value="POZ domain"/>
    <property type="match status" value="1"/>
</dbReference>
<protein>
    <recommendedName>
        <fullName evidence="2">BTB domain-containing protein</fullName>
    </recommendedName>
</protein>
<dbReference type="InterPro" id="IPR000210">
    <property type="entry name" value="BTB/POZ_dom"/>
</dbReference>
<dbReference type="EMBL" id="AACS02000003">
    <property type="protein sequence ID" value="EAU91745.2"/>
    <property type="molecule type" value="Genomic_DNA"/>
</dbReference>
<evidence type="ECO:0000259" key="2">
    <source>
        <dbReference type="PROSITE" id="PS50097"/>
    </source>
</evidence>
<evidence type="ECO:0000256" key="1">
    <source>
        <dbReference type="SAM" id="MobiDB-lite"/>
    </source>
</evidence>
<feature type="region of interest" description="Disordered" evidence="1">
    <location>
        <begin position="1"/>
        <end position="106"/>
    </location>
</feature>
<dbReference type="OrthoDB" id="3223099at2759"/>
<feature type="region of interest" description="Disordered" evidence="1">
    <location>
        <begin position="152"/>
        <end position="227"/>
    </location>
</feature>
<gene>
    <name evidence="3" type="ORF">CC1G_04513</name>
</gene>
<dbReference type="HOGENOM" id="CLU_377225_0_0_1"/>
<dbReference type="Gene3D" id="3.30.710.10">
    <property type="entry name" value="Potassium Channel Kv1.1, Chain A"/>
    <property type="match status" value="1"/>
</dbReference>
<dbReference type="AlphaFoldDB" id="A8N5D5"/>
<comment type="caution">
    <text evidence="3">The sequence shown here is derived from an EMBL/GenBank/DDBJ whole genome shotgun (WGS) entry which is preliminary data.</text>
</comment>
<dbReference type="RefSeq" id="XP_001830080.2">
    <property type="nucleotide sequence ID" value="XM_001830028.2"/>
</dbReference>
<feature type="compositionally biased region" description="Polar residues" evidence="1">
    <location>
        <begin position="77"/>
        <end position="101"/>
    </location>
</feature>
<dbReference type="GeneID" id="6006518"/>
<dbReference type="VEuPathDB" id="FungiDB:CC1G_04513"/>